<name>D6PJ96_9ZZZZ</name>
<proteinExistence type="predicted"/>
<evidence type="ECO:0000313" key="1">
    <source>
        <dbReference type="EMBL" id="ADD95797.1"/>
    </source>
</evidence>
<reference evidence="1" key="1">
    <citation type="journal article" date="2010" name="ISME J.">
        <title>Metagenome of the Mediterranean deep chlorophyll maximum studied by direct and fosmid library 454 pyrosequencing.</title>
        <authorList>
            <person name="Ghai R."/>
            <person name="Martin-Cuadrado A.B."/>
            <person name="Molto A.G."/>
            <person name="Heredia I.G."/>
            <person name="Cabrera R."/>
            <person name="Martin J."/>
            <person name="Verdu M."/>
            <person name="Deschamps P."/>
            <person name="Moreira D."/>
            <person name="Lopez-Garcia P."/>
            <person name="Mira A."/>
            <person name="Rodriguez-Valera F."/>
        </authorList>
    </citation>
    <scope>NUCLEOTIDE SEQUENCE</scope>
</reference>
<sequence length="186" mass="21228">MYDKALHVEWKRLLGITRFRKVVGLTDELDAAFEESVFSSLKKYYVDCINLYEYYSCIDGTTQNPFVMGENAFTNIMIDSGISDEGGPCDPATLTRIFGQANVEVGDKNSVENKQNDDKALMRHEWIEAVFRIALGRYEASHPDLNPGEKVGLLFDQYILKEVSVFLERIILLSNYTASILYLILY</sequence>
<dbReference type="EMBL" id="GU943098">
    <property type="protein sequence ID" value="ADD95797.1"/>
    <property type="molecule type" value="Genomic_DNA"/>
</dbReference>
<dbReference type="AlphaFoldDB" id="D6PJ96"/>
<accession>D6PJ96</accession>
<protein>
    <submittedName>
        <fullName evidence="1">Uncharacterized protein</fullName>
    </submittedName>
</protein>
<organism evidence="1">
    <name type="scientific">uncultured organism MedDCM-OCT-S08-C3</name>
    <dbReference type="NCBI Taxonomy" id="743638"/>
    <lineage>
        <taxon>unclassified sequences</taxon>
        <taxon>environmental samples</taxon>
    </lineage>
</organism>